<dbReference type="GO" id="GO:0004058">
    <property type="term" value="F:aromatic-L-amino-acid decarboxylase activity"/>
    <property type="evidence" value="ECO:0007669"/>
    <property type="project" value="UniProtKB-ARBA"/>
</dbReference>
<dbReference type="GO" id="GO:0005737">
    <property type="term" value="C:cytoplasm"/>
    <property type="evidence" value="ECO:0007669"/>
    <property type="project" value="TreeGrafter"/>
</dbReference>
<dbReference type="InterPro" id="IPR015424">
    <property type="entry name" value="PyrdxlP-dep_Trfase"/>
</dbReference>
<comment type="similarity">
    <text evidence="2 7">Belongs to the group II decarboxylase family.</text>
</comment>
<dbReference type="Gene3D" id="3.90.1150.10">
    <property type="entry name" value="Aspartate Aminotransferase, domain 1"/>
    <property type="match status" value="1"/>
</dbReference>
<evidence type="ECO:0000256" key="7">
    <source>
        <dbReference type="RuleBase" id="RU000382"/>
    </source>
</evidence>
<dbReference type="SUPFAM" id="SSF53383">
    <property type="entry name" value="PLP-dependent transferases"/>
    <property type="match status" value="1"/>
</dbReference>
<feature type="modified residue" description="N6-(pyridoxal phosphate)lysine" evidence="6">
    <location>
        <position position="353"/>
    </location>
</feature>
<keyword evidence="5 7" id="KW-0456">Lyase</keyword>
<evidence type="ECO:0000256" key="6">
    <source>
        <dbReference type="PIRSR" id="PIRSR602129-50"/>
    </source>
</evidence>
<name>A0AA40T090_9NOST</name>
<evidence type="ECO:0000256" key="3">
    <source>
        <dbReference type="ARBA" id="ARBA00022793"/>
    </source>
</evidence>
<reference evidence="8" key="1">
    <citation type="submission" date="2019-07" db="EMBL/GenBank/DDBJ databases">
        <title>Toxilogical consequences of a new and cryptic species of cyanobacteria (Komarekiella delphini-convector) recovered from the epidermis of a bottlenose dolphin and 1500 ft. in the air.</title>
        <authorList>
            <person name="Brown A.O."/>
            <person name="Dvorak P."/>
            <person name="Villanueva C.D."/>
            <person name="Foss A.J."/>
            <person name="Garvey A.D."/>
            <person name="Gibson Q.A."/>
            <person name="Johansen J.R."/>
            <person name="Casamatta D.A."/>
        </authorList>
    </citation>
    <scope>NUCLEOTIDE SEQUENCE</scope>
    <source>
        <strain evidence="8">SJRDD-AB1</strain>
    </source>
</reference>
<dbReference type="GO" id="GO:0019752">
    <property type="term" value="P:carboxylic acid metabolic process"/>
    <property type="evidence" value="ECO:0007669"/>
    <property type="project" value="InterPro"/>
</dbReference>
<evidence type="ECO:0000256" key="5">
    <source>
        <dbReference type="ARBA" id="ARBA00023239"/>
    </source>
</evidence>
<evidence type="ECO:0000313" key="9">
    <source>
        <dbReference type="Proteomes" id="UP001165986"/>
    </source>
</evidence>
<protein>
    <submittedName>
        <fullName evidence="8">Pyridoxal-dependent aspartate 1-decarboxylase</fullName>
    </submittedName>
</protein>
<comment type="caution">
    <text evidence="8">The sequence shown here is derived from an EMBL/GenBank/DDBJ whole genome shotgun (WGS) entry which is preliminary data.</text>
</comment>
<dbReference type="Pfam" id="PF00282">
    <property type="entry name" value="Pyridoxal_deC"/>
    <property type="match status" value="1"/>
</dbReference>
<keyword evidence="3" id="KW-0210">Decarboxylase</keyword>
<dbReference type="Gene3D" id="3.40.640.10">
    <property type="entry name" value="Type I PLP-dependent aspartate aminotransferase-like (Major domain)"/>
    <property type="match status" value="1"/>
</dbReference>
<keyword evidence="4 6" id="KW-0663">Pyridoxal phosphate</keyword>
<dbReference type="InterPro" id="IPR022517">
    <property type="entry name" value="Asp_decarboxylase_pyridox"/>
</dbReference>
<accession>A0AA40T090</accession>
<evidence type="ECO:0000256" key="2">
    <source>
        <dbReference type="ARBA" id="ARBA00009533"/>
    </source>
</evidence>
<evidence type="ECO:0000313" key="8">
    <source>
        <dbReference type="EMBL" id="MBD6618573.1"/>
    </source>
</evidence>
<proteinExistence type="inferred from homology"/>
<evidence type="ECO:0000256" key="4">
    <source>
        <dbReference type="ARBA" id="ARBA00022898"/>
    </source>
</evidence>
<dbReference type="InterPro" id="IPR002129">
    <property type="entry name" value="PyrdxlP-dep_de-COase"/>
</dbReference>
<evidence type="ECO:0000256" key="1">
    <source>
        <dbReference type="ARBA" id="ARBA00001933"/>
    </source>
</evidence>
<dbReference type="PANTHER" id="PTHR45677">
    <property type="entry name" value="GLUTAMATE DECARBOXYLASE-RELATED"/>
    <property type="match status" value="1"/>
</dbReference>
<dbReference type="InterPro" id="IPR015421">
    <property type="entry name" value="PyrdxlP-dep_Trfase_major"/>
</dbReference>
<dbReference type="Proteomes" id="UP001165986">
    <property type="component" value="Unassembled WGS sequence"/>
</dbReference>
<sequence length="558" mass="61580">MALSQQRQEKNKQNFFLENELTPQYAVANEVMQLFAPSNNLSIESKMGVQTDTLVDDFLSAINTNSDINFNDLVETFADSQVPINPTNFDSYLDYLANNVINHSIHTSSPRFIGHMTSALPCFVRPIAKLMTAMNQNVVKIETAKAFSPYERQALAMMHRLIYNFPNEFYSEHIQNSQSTLGILVSGGTAANIIALWCARNKSLGAKNSFAGVEKEGLAAALDYYGYQGAVVIGSELMHYSFDKAADLLGIGTHSLIKIPTNANNQVDLPALRQAVADCHAKNLHIIAIAGVAGTTDSGNIDSLLDIAEIAQAANVHFHVDAAWGGPLIFSEQHRQKLVGIECADSVTIDGHKQLYLPMGIGMVFMREPYLASSIEKNASYTMRKGSFDLGKRALEGSRAGMALFLHAGLHLIGLKGYEFLIDAGIEKTQYMAAQITTMSEFELLSQPDINLLLYRYIPESLRELAVKKQLTETDNQQINIFNERLQKTQRQAGRTFISRTTKTITYLEKETSVTALRAVIANPLTTKDDIDAVLNDQIQIALDLSISDSLEPTQSRA</sequence>
<comment type="cofactor">
    <cofactor evidence="1 6 7">
        <name>pyridoxal 5'-phosphate</name>
        <dbReference type="ChEBI" id="CHEBI:597326"/>
    </cofactor>
</comment>
<gene>
    <name evidence="8" type="primary">panP</name>
    <name evidence="8" type="ORF">FNW02_22775</name>
</gene>
<dbReference type="InterPro" id="IPR015422">
    <property type="entry name" value="PyrdxlP-dep_Trfase_small"/>
</dbReference>
<dbReference type="PANTHER" id="PTHR45677:SF8">
    <property type="entry name" value="CYSTEINE SULFINIC ACID DECARBOXYLASE"/>
    <property type="match status" value="1"/>
</dbReference>
<dbReference type="AlphaFoldDB" id="A0AA40T090"/>
<dbReference type="EMBL" id="VJXY01000028">
    <property type="protein sequence ID" value="MBD6618573.1"/>
    <property type="molecule type" value="Genomic_DNA"/>
</dbReference>
<keyword evidence="9" id="KW-1185">Reference proteome</keyword>
<dbReference type="NCBIfam" id="TIGR03799">
    <property type="entry name" value="NOD_PanD_pyr"/>
    <property type="match status" value="1"/>
</dbReference>
<organism evidence="8 9">
    <name type="scientific">Komarekiella delphini-convector SJRDD-AB1</name>
    <dbReference type="NCBI Taxonomy" id="2593771"/>
    <lineage>
        <taxon>Bacteria</taxon>
        <taxon>Bacillati</taxon>
        <taxon>Cyanobacteriota</taxon>
        <taxon>Cyanophyceae</taxon>
        <taxon>Nostocales</taxon>
        <taxon>Nostocaceae</taxon>
        <taxon>Komarekiella</taxon>
        <taxon>Komarekiella delphini-convector</taxon>
    </lineage>
</organism>
<dbReference type="RefSeq" id="WP_191759776.1">
    <property type="nucleotide sequence ID" value="NZ_VJXY01000028.1"/>
</dbReference>
<dbReference type="GO" id="GO:0030170">
    <property type="term" value="F:pyridoxal phosphate binding"/>
    <property type="evidence" value="ECO:0007669"/>
    <property type="project" value="InterPro"/>
</dbReference>